<dbReference type="AlphaFoldDB" id="A0A0R1H304"/>
<reference evidence="2 3" key="1">
    <citation type="journal article" date="2015" name="Genome Announc.">
        <title>Expanding the biotechnology potential of lactobacilli through comparative genomics of 213 strains and associated genera.</title>
        <authorList>
            <person name="Sun Z."/>
            <person name="Harris H.M."/>
            <person name="McCann A."/>
            <person name="Guo C."/>
            <person name="Argimon S."/>
            <person name="Zhang W."/>
            <person name="Yang X."/>
            <person name="Jeffery I.B."/>
            <person name="Cooney J.C."/>
            <person name="Kagawa T.F."/>
            <person name="Liu W."/>
            <person name="Song Y."/>
            <person name="Salvetti E."/>
            <person name="Wrobel A."/>
            <person name="Rasinkangas P."/>
            <person name="Parkhill J."/>
            <person name="Rea M.C."/>
            <person name="O'Sullivan O."/>
            <person name="Ritari J."/>
            <person name="Douillard F.P."/>
            <person name="Paul Ross R."/>
            <person name="Yang R."/>
            <person name="Briner A.E."/>
            <person name="Felis G.E."/>
            <person name="de Vos W.M."/>
            <person name="Barrangou R."/>
            <person name="Klaenhammer T.R."/>
            <person name="Caufield P.W."/>
            <person name="Cui Y."/>
            <person name="Zhang H."/>
            <person name="O'Toole P.W."/>
        </authorList>
    </citation>
    <scope>NUCLEOTIDE SEQUENCE [LARGE SCALE GENOMIC DNA]</scope>
    <source>
        <strain evidence="2 3">DSM 20534</strain>
    </source>
</reference>
<dbReference type="PATRIC" id="fig|1423722.3.peg.887"/>
<sequence>MLSNNHEVINTKVDGDSVTDEFYDNTDDDPTNDKEFTGFKVGESVYTNVSYDNQDNGLNVAEPNQVAEQVDNYETGDNHANDAETPGNSVATNVVENTQVLPVANNEAEAFVFSNAQSAQEHEASSNPKEPMQ</sequence>
<keyword evidence="3" id="KW-1185">Reference proteome</keyword>
<dbReference type="RefSeq" id="WP_056946827.1">
    <property type="nucleotide sequence ID" value="NZ_AZCV01000002.1"/>
</dbReference>
<feature type="region of interest" description="Disordered" evidence="1">
    <location>
        <begin position="112"/>
        <end position="133"/>
    </location>
</feature>
<feature type="compositionally biased region" description="Acidic residues" evidence="1">
    <location>
        <begin position="17"/>
        <end position="30"/>
    </location>
</feature>
<evidence type="ECO:0000313" key="2">
    <source>
        <dbReference type="EMBL" id="KRK38097.1"/>
    </source>
</evidence>
<accession>A0A0R1H304</accession>
<evidence type="ECO:0000313" key="3">
    <source>
        <dbReference type="Proteomes" id="UP000050909"/>
    </source>
</evidence>
<organism evidence="2 3">
    <name type="scientific">Amylolactobacillus amylotrophicus DSM 20534</name>
    <dbReference type="NCBI Taxonomy" id="1423722"/>
    <lineage>
        <taxon>Bacteria</taxon>
        <taxon>Bacillati</taxon>
        <taxon>Bacillota</taxon>
        <taxon>Bacilli</taxon>
        <taxon>Lactobacillales</taxon>
        <taxon>Lactobacillaceae</taxon>
        <taxon>Amylolactobacillus</taxon>
    </lineage>
</organism>
<protein>
    <submittedName>
        <fullName evidence="2">Uncharacterized protein</fullName>
    </submittedName>
</protein>
<dbReference type="EMBL" id="AZCV01000002">
    <property type="protein sequence ID" value="KRK38097.1"/>
    <property type="molecule type" value="Genomic_DNA"/>
</dbReference>
<gene>
    <name evidence="2" type="ORF">FC62_GL000870</name>
</gene>
<comment type="caution">
    <text evidence="2">The sequence shown here is derived from an EMBL/GenBank/DDBJ whole genome shotgun (WGS) entry which is preliminary data.</text>
</comment>
<proteinExistence type="predicted"/>
<dbReference type="Proteomes" id="UP000050909">
    <property type="component" value="Unassembled WGS sequence"/>
</dbReference>
<feature type="region of interest" description="Disordered" evidence="1">
    <location>
        <begin position="1"/>
        <end position="37"/>
    </location>
</feature>
<name>A0A0R1H304_9LACO</name>
<evidence type="ECO:0000256" key="1">
    <source>
        <dbReference type="SAM" id="MobiDB-lite"/>
    </source>
</evidence>